<evidence type="ECO:0000313" key="2">
    <source>
        <dbReference type="EMBL" id="KAJ9632682.1"/>
    </source>
</evidence>
<accession>A0AA39CXL5</accession>
<keyword evidence="1" id="KW-1133">Transmembrane helix</keyword>
<feature type="transmembrane region" description="Helical" evidence="1">
    <location>
        <begin position="115"/>
        <end position="132"/>
    </location>
</feature>
<dbReference type="EMBL" id="JAPDRN010000054">
    <property type="protein sequence ID" value="KAJ9632682.1"/>
    <property type="molecule type" value="Genomic_DNA"/>
</dbReference>
<feature type="transmembrane region" description="Helical" evidence="1">
    <location>
        <begin position="217"/>
        <end position="240"/>
    </location>
</feature>
<proteinExistence type="predicted"/>
<feature type="transmembrane region" description="Helical" evidence="1">
    <location>
        <begin position="85"/>
        <end position="109"/>
    </location>
</feature>
<keyword evidence="1" id="KW-0472">Membrane</keyword>
<feature type="transmembrane region" description="Helical" evidence="1">
    <location>
        <begin position="9"/>
        <end position="33"/>
    </location>
</feature>
<comment type="caution">
    <text evidence="2">The sequence shown here is derived from an EMBL/GenBank/DDBJ whole genome shotgun (WGS) entry which is preliminary data.</text>
</comment>
<sequence>MDERHLKYLYAALAVLFGLPSLVGGGAAAMMLLLMGLGQFGHGSLASVTLMPLWGLSGIAGCLAWLWLSAGYLMQGRAGLRVRPVWWRMLLAGGLAALPPLGLALWWGITVHAEGLNLLLLGPSMLVPAAMLRLHKRLYIAQCLLLGLPALVAGGGVAGFGIYTFLIRHGLMRGDEGAVLFLWASAGVAGLLAWLWLSIRYLRRGRDGLRHTARIPWIGLALGAMAALAVIGVVLFSLFAGSPWQVLGYLVLGVPLLLPSAHLVWLRRAHRSARSQG</sequence>
<organism evidence="2">
    <name type="scientific">Knufia peltigerae</name>
    <dbReference type="NCBI Taxonomy" id="1002370"/>
    <lineage>
        <taxon>Eukaryota</taxon>
        <taxon>Fungi</taxon>
        <taxon>Dikarya</taxon>
        <taxon>Ascomycota</taxon>
        <taxon>Pezizomycotina</taxon>
        <taxon>Eurotiomycetes</taxon>
        <taxon>Chaetothyriomycetidae</taxon>
        <taxon>Chaetothyriales</taxon>
        <taxon>Trichomeriaceae</taxon>
        <taxon>Knufia</taxon>
    </lineage>
</organism>
<evidence type="ECO:0000256" key="1">
    <source>
        <dbReference type="SAM" id="Phobius"/>
    </source>
</evidence>
<protein>
    <submittedName>
        <fullName evidence="2">Uncharacterized protein</fullName>
    </submittedName>
</protein>
<name>A0AA39CXL5_9EURO</name>
<feature type="transmembrane region" description="Helical" evidence="1">
    <location>
        <begin position="53"/>
        <end position="73"/>
    </location>
</feature>
<reference evidence="2" key="1">
    <citation type="submission" date="2022-10" db="EMBL/GenBank/DDBJ databases">
        <title>Culturing micro-colonial fungi from biological soil crusts in the Mojave desert and describing Neophaeococcomyces mojavensis, and introducing the new genera and species Taxawa tesnikishii.</title>
        <authorList>
            <person name="Kurbessoian T."/>
            <person name="Stajich J.E."/>
        </authorList>
    </citation>
    <scope>NUCLEOTIDE SEQUENCE</scope>
    <source>
        <strain evidence="2">TK_35</strain>
    </source>
</reference>
<gene>
    <name evidence="2" type="ORF">H2204_007769</name>
</gene>
<feature type="transmembrane region" description="Helical" evidence="1">
    <location>
        <begin position="178"/>
        <end position="197"/>
    </location>
</feature>
<keyword evidence="1" id="KW-0812">Transmembrane</keyword>
<feature type="transmembrane region" description="Helical" evidence="1">
    <location>
        <begin position="246"/>
        <end position="266"/>
    </location>
</feature>
<feature type="transmembrane region" description="Helical" evidence="1">
    <location>
        <begin position="144"/>
        <end position="166"/>
    </location>
</feature>
<dbReference type="AlphaFoldDB" id="A0AA39CXL5"/>